<sequence>MTQEPISWVRVKSVLPLSSGRAASSFVLRLPHPRIRFVSLVNLHFKIAPIRATTSPRVAETTITTSGQPEPLNLPCPALKQVNRNPESHTLSQKSITALPKNTKTMGDRRARRPDSRQMWDQSDRPPRRDQGRDRDRDRDHDRRRYRSRSRSRDRDRDRDRRSSRSPSDKHPRDHGTRNPRPHPRGRDRDRLPRRSASPTSRSPPPTNLPTRLRPDENHKKGRRTPSPHRGLKSSSSSGHKKPHDDDDGGSGEEGGGEGEGEDEDEGEDDDQAAMQALMGFGGFGTTKGKKVRGNNAGSVYREKKMEYRQYMNRQGGFNRPLSPGR</sequence>
<keyword evidence="7" id="KW-0539">Nucleus</keyword>
<dbReference type="GO" id="GO:0008380">
    <property type="term" value="P:RNA splicing"/>
    <property type="evidence" value="ECO:0007669"/>
    <property type="project" value="UniProtKB-KW"/>
</dbReference>
<evidence type="ECO:0000256" key="2">
    <source>
        <dbReference type="ARBA" id="ARBA00004123"/>
    </source>
</evidence>
<gene>
    <name evidence="10" type="ORF">E4U13_002217</name>
</gene>
<comment type="subcellular location">
    <subcellularLocation>
        <location evidence="2">Nucleus</location>
    </subcellularLocation>
</comment>
<evidence type="ECO:0000256" key="6">
    <source>
        <dbReference type="ARBA" id="ARBA00023187"/>
    </source>
</evidence>
<feature type="region of interest" description="Disordered" evidence="8">
    <location>
        <begin position="84"/>
        <end position="302"/>
    </location>
</feature>
<comment type="similarity">
    <text evidence="3">Belongs to the SNUT3 family.</text>
</comment>
<keyword evidence="5" id="KW-0507">mRNA processing</keyword>
<accession>A0A9P7Q033</accession>
<evidence type="ECO:0000256" key="4">
    <source>
        <dbReference type="ARBA" id="ARBA00011825"/>
    </source>
</evidence>
<dbReference type="GO" id="GO:0006397">
    <property type="term" value="P:mRNA processing"/>
    <property type="evidence" value="ECO:0007669"/>
    <property type="project" value="UniProtKB-KW"/>
</dbReference>
<evidence type="ECO:0000256" key="3">
    <source>
        <dbReference type="ARBA" id="ARBA00008218"/>
    </source>
</evidence>
<keyword evidence="11" id="KW-1185">Reference proteome</keyword>
<dbReference type="PANTHER" id="PTHR31077:SF1">
    <property type="entry name" value="U4_U6.U5 SMALL NUCLEAR RIBONUCLEOPROTEIN 27 KDA PROTEIN"/>
    <property type="match status" value="1"/>
</dbReference>
<evidence type="ECO:0000256" key="1">
    <source>
        <dbReference type="ARBA" id="ARBA00003632"/>
    </source>
</evidence>
<dbReference type="EMBL" id="SRQM01000195">
    <property type="protein sequence ID" value="KAG6115978.1"/>
    <property type="molecule type" value="Genomic_DNA"/>
</dbReference>
<reference evidence="10 11" key="1">
    <citation type="journal article" date="2020" name="bioRxiv">
        <title>Whole genome comparisons of ergot fungi reveals the divergence and evolution of species within the genus Claviceps are the result of varying mechanisms driving genome evolution and host range expansion.</title>
        <authorList>
            <person name="Wyka S.A."/>
            <person name="Mondo S.J."/>
            <person name="Liu M."/>
            <person name="Dettman J."/>
            <person name="Nalam V."/>
            <person name="Broders K.D."/>
        </authorList>
    </citation>
    <scope>NUCLEOTIDE SEQUENCE [LARGE SCALE GENOMIC DNA]</scope>
    <source>
        <strain evidence="10 11">LM576</strain>
    </source>
</reference>
<feature type="domain" description="U4/U6.U5 small nuclear ribonucleoprotein 27kDa protein" evidence="9">
    <location>
        <begin position="270"/>
        <end position="324"/>
    </location>
</feature>
<comment type="caution">
    <text evidence="10">The sequence shown here is derived from an EMBL/GenBank/DDBJ whole genome shotgun (WGS) entry which is preliminary data.</text>
</comment>
<dbReference type="PANTHER" id="PTHR31077">
    <property type="entry name" value="U4/U6.U5 SMALL NUCLEAR RIBONUCLEOPROTEIN 27 KDA PROTEIN"/>
    <property type="match status" value="1"/>
</dbReference>
<name>A0A9P7Q033_9HYPO</name>
<feature type="compositionally biased region" description="Basic and acidic residues" evidence="8">
    <location>
        <begin position="106"/>
        <end position="143"/>
    </location>
</feature>
<organism evidence="10 11">
    <name type="scientific">Claviceps humidiphila</name>
    <dbReference type="NCBI Taxonomy" id="1294629"/>
    <lineage>
        <taxon>Eukaryota</taxon>
        <taxon>Fungi</taxon>
        <taxon>Dikarya</taxon>
        <taxon>Ascomycota</taxon>
        <taxon>Pezizomycotina</taxon>
        <taxon>Sordariomycetes</taxon>
        <taxon>Hypocreomycetidae</taxon>
        <taxon>Hypocreales</taxon>
        <taxon>Clavicipitaceae</taxon>
        <taxon>Claviceps</taxon>
    </lineage>
</organism>
<protein>
    <recommendedName>
        <fullName evidence="9">U4/U6.U5 small nuclear ribonucleoprotein 27kDa protein domain-containing protein</fullName>
    </recommendedName>
</protein>
<evidence type="ECO:0000256" key="5">
    <source>
        <dbReference type="ARBA" id="ARBA00022664"/>
    </source>
</evidence>
<dbReference type="Pfam" id="PF08648">
    <property type="entry name" value="SNRNP27"/>
    <property type="match status" value="1"/>
</dbReference>
<feature type="compositionally biased region" description="Basic and acidic residues" evidence="8">
    <location>
        <begin position="151"/>
        <end position="177"/>
    </location>
</feature>
<evidence type="ECO:0000256" key="7">
    <source>
        <dbReference type="ARBA" id="ARBA00023242"/>
    </source>
</evidence>
<dbReference type="Proteomes" id="UP000732380">
    <property type="component" value="Unassembled WGS sequence"/>
</dbReference>
<dbReference type="AlphaFoldDB" id="A0A9P7Q033"/>
<comment type="function">
    <text evidence="1">May play a role in mRNA splicing.</text>
</comment>
<proteinExistence type="inferred from homology"/>
<feature type="compositionally biased region" description="Acidic residues" evidence="8">
    <location>
        <begin position="246"/>
        <end position="272"/>
    </location>
</feature>
<evidence type="ECO:0000259" key="9">
    <source>
        <dbReference type="Pfam" id="PF08648"/>
    </source>
</evidence>
<evidence type="ECO:0000256" key="8">
    <source>
        <dbReference type="SAM" id="MobiDB-lite"/>
    </source>
</evidence>
<dbReference type="GO" id="GO:0071011">
    <property type="term" value="C:precatalytic spliceosome"/>
    <property type="evidence" value="ECO:0007669"/>
    <property type="project" value="TreeGrafter"/>
</dbReference>
<evidence type="ECO:0000313" key="10">
    <source>
        <dbReference type="EMBL" id="KAG6115978.1"/>
    </source>
</evidence>
<dbReference type="InterPro" id="IPR013957">
    <property type="entry name" value="SNRNP27"/>
</dbReference>
<evidence type="ECO:0000313" key="11">
    <source>
        <dbReference type="Proteomes" id="UP000732380"/>
    </source>
</evidence>
<feature type="compositionally biased region" description="Polar residues" evidence="8">
    <location>
        <begin position="84"/>
        <end position="105"/>
    </location>
</feature>
<comment type="subunit">
    <text evidence="4">Part of a tri-snRNP complex.</text>
</comment>
<feature type="compositionally biased region" description="Basic residues" evidence="8">
    <location>
        <begin position="220"/>
        <end position="232"/>
    </location>
</feature>
<keyword evidence="6" id="KW-0508">mRNA splicing</keyword>